<accession>A0A9D1DSZ4</accession>
<protein>
    <submittedName>
        <fullName evidence="4">Thioester domain-containing protein</fullName>
    </submittedName>
</protein>
<feature type="compositionally biased region" description="Polar residues" evidence="1">
    <location>
        <begin position="1"/>
        <end position="10"/>
    </location>
</feature>
<dbReference type="EMBL" id="DVHC01000003">
    <property type="protein sequence ID" value="HIR58445.1"/>
    <property type="molecule type" value="Genomic_DNA"/>
</dbReference>
<evidence type="ECO:0000313" key="4">
    <source>
        <dbReference type="EMBL" id="HIR58445.1"/>
    </source>
</evidence>
<feature type="domain" description="Thioester" evidence="3">
    <location>
        <begin position="108"/>
        <end position="199"/>
    </location>
</feature>
<reference evidence="4" key="1">
    <citation type="submission" date="2020-10" db="EMBL/GenBank/DDBJ databases">
        <authorList>
            <person name="Gilroy R."/>
        </authorList>
    </citation>
    <scope>NUCLEOTIDE SEQUENCE</scope>
    <source>
        <strain evidence="4">CHK184-20233</strain>
    </source>
</reference>
<name>A0A9D1DSZ4_9FIRM</name>
<proteinExistence type="predicted"/>
<dbReference type="Proteomes" id="UP000824232">
    <property type="component" value="Unassembled WGS sequence"/>
</dbReference>
<organism evidence="4 5">
    <name type="scientific">Candidatus Onthousia excrementipullorum</name>
    <dbReference type="NCBI Taxonomy" id="2840884"/>
    <lineage>
        <taxon>Bacteria</taxon>
        <taxon>Bacillati</taxon>
        <taxon>Bacillota</taxon>
        <taxon>Bacilli</taxon>
        <taxon>Candidatus Onthousia</taxon>
    </lineage>
</organism>
<sequence>MSSNKMSQRTQIKRSKTKRSIDKMDKAMNDVKKIGIISCCLIAVLLVIGIFINTEESYAAGFLQSLPTSFKSGRTDPLQSYIYDDNNSIQIPTEFYGVDSAGKRLSFIYCMDHNKGMLGDITYTKGPSVKSNISVPGTNDSVTESYPGLIYILQNDTPIKKGDIITSAELNYDSINYYITQLAVWWYIDKANGLDDDKNYSAYGQVDSTPEVDGDDKYVEGESYKYFNNLSALDKKTITDLSKMDATDLEYDNARVLYAKKVLELVNGAIANEGNYTSTPESTNITIDTSTITYTMTNDYVETSVIYPKASNPNIETYSVSINNAIGNVQIVDENDNPIASTSIDANTGFKLRVPISELNGETFKANITISATYANLYDAYVYNPEDSEVELQRALLGIIEKPSASTSLDLEAPAIDVPNTNSTSYLIYGIGALIIIAGIVLIVVAKRPNNAKKK</sequence>
<gene>
    <name evidence="4" type="ORF">IAB38_00175</name>
</gene>
<keyword evidence="2" id="KW-0472">Membrane</keyword>
<evidence type="ECO:0000256" key="2">
    <source>
        <dbReference type="SAM" id="Phobius"/>
    </source>
</evidence>
<reference evidence="4" key="2">
    <citation type="journal article" date="2021" name="PeerJ">
        <title>Extensive microbial diversity within the chicken gut microbiome revealed by metagenomics and culture.</title>
        <authorList>
            <person name="Gilroy R."/>
            <person name="Ravi A."/>
            <person name="Getino M."/>
            <person name="Pursley I."/>
            <person name="Horton D.L."/>
            <person name="Alikhan N.F."/>
            <person name="Baker D."/>
            <person name="Gharbi K."/>
            <person name="Hall N."/>
            <person name="Watson M."/>
            <person name="Adriaenssens E.M."/>
            <person name="Foster-Nyarko E."/>
            <person name="Jarju S."/>
            <person name="Secka A."/>
            <person name="Antonio M."/>
            <person name="Oren A."/>
            <person name="Chaudhuri R.R."/>
            <person name="La Ragione R."/>
            <person name="Hildebrand F."/>
            <person name="Pallen M.J."/>
        </authorList>
    </citation>
    <scope>NUCLEOTIDE SEQUENCE</scope>
    <source>
        <strain evidence="4">CHK184-20233</strain>
    </source>
</reference>
<feature type="region of interest" description="Disordered" evidence="1">
    <location>
        <begin position="1"/>
        <end position="21"/>
    </location>
</feature>
<evidence type="ECO:0000313" key="5">
    <source>
        <dbReference type="Proteomes" id="UP000824232"/>
    </source>
</evidence>
<feature type="transmembrane region" description="Helical" evidence="2">
    <location>
        <begin position="426"/>
        <end position="446"/>
    </location>
</feature>
<evidence type="ECO:0000259" key="3">
    <source>
        <dbReference type="Pfam" id="PF08341"/>
    </source>
</evidence>
<dbReference type="InterPro" id="IPR013552">
    <property type="entry name" value="Thioester_dom"/>
</dbReference>
<dbReference type="Pfam" id="PF08341">
    <property type="entry name" value="TED"/>
    <property type="match status" value="1"/>
</dbReference>
<comment type="caution">
    <text evidence="4">The sequence shown here is derived from an EMBL/GenBank/DDBJ whole genome shotgun (WGS) entry which is preliminary data.</text>
</comment>
<evidence type="ECO:0000256" key="1">
    <source>
        <dbReference type="SAM" id="MobiDB-lite"/>
    </source>
</evidence>
<keyword evidence="2" id="KW-1133">Transmembrane helix</keyword>
<keyword evidence="2" id="KW-0812">Transmembrane</keyword>
<dbReference type="AlphaFoldDB" id="A0A9D1DSZ4"/>